<evidence type="ECO:0000313" key="2">
    <source>
        <dbReference type="Proteomes" id="UP001165960"/>
    </source>
</evidence>
<gene>
    <name evidence="1" type="ORF">DSO57_1028727</name>
</gene>
<dbReference type="EMBL" id="QTSX02000184">
    <property type="protein sequence ID" value="KAJ9087883.1"/>
    <property type="molecule type" value="Genomic_DNA"/>
</dbReference>
<accession>A0ACC2UM66</accession>
<name>A0ACC2UM66_9FUNG</name>
<sequence length="474" mass="52382">MLNQLATLANSTAIFRCLLDNGIPSARVVQPNHSTYAALNFQWISRNPLKPLAYLRASAATHIQAAVRCSSETGVPIVARAGGHSFEKYSIISNSHVVIDLGEMNSTALDKETGIVTLGPGLLMGHVNHWLWQQGNYSIPSPRCQMIGLAGFALGGGYGYSSRKDGMLCDHIVEMQMVDASGEILVVNANSHPDLFFALRGAGGGNFGIVTQFRIQTIRPPSIVHSITLKYPFNQFANVLRIWHRWALSNPHRSITAFISANRRGVLVNAAVQHHDPIKGLLLSHAVTSKFPEPVNQAPVLQSSYMDMLINLSPPNTPNFNEITRQSNGISYFKSTSILVTNRNPRLNNLTTLPEGGYILIDLHGGKINDIPSHATAYPHRQTILYSISASIHAINPHQQQEGTQWLSQLTPILSTMGFYVYSNFMNSNLTQPLLRFYGFNKHRLVKVKAIYDPTNLFNYPNSIPTSLNTYKSN</sequence>
<dbReference type="Proteomes" id="UP001165960">
    <property type="component" value="Unassembled WGS sequence"/>
</dbReference>
<proteinExistence type="predicted"/>
<protein>
    <submittedName>
        <fullName evidence="1">Uncharacterized protein</fullName>
    </submittedName>
</protein>
<organism evidence="1 2">
    <name type="scientific">Entomophthora muscae</name>
    <dbReference type="NCBI Taxonomy" id="34485"/>
    <lineage>
        <taxon>Eukaryota</taxon>
        <taxon>Fungi</taxon>
        <taxon>Fungi incertae sedis</taxon>
        <taxon>Zoopagomycota</taxon>
        <taxon>Entomophthoromycotina</taxon>
        <taxon>Entomophthoromycetes</taxon>
        <taxon>Entomophthorales</taxon>
        <taxon>Entomophthoraceae</taxon>
        <taxon>Entomophthora</taxon>
    </lineage>
</organism>
<evidence type="ECO:0000313" key="1">
    <source>
        <dbReference type="EMBL" id="KAJ9087883.1"/>
    </source>
</evidence>
<keyword evidence="2" id="KW-1185">Reference proteome</keyword>
<comment type="caution">
    <text evidence="1">The sequence shown here is derived from an EMBL/GenBank/DDBJ whole genome shotgun (WGS) entry which is preliminary data.</text>
</comment>
<reference evidence="1" key="1">
    <citation type="submission" date="2022-04" db="EMBL/GenBank/DDBJ databases">
        <title>Genome of the entomopathogenic fungus Entomophthora muscae.</title>
        <authorList>
            <person name="Elya C."/>
            <person name="Lovett B.R."/>
            <person name="Lee E."/>
            <person name="Macias A.M."/>
            <person name="Hajek A.E."/>
            <person name="De Bivort B.L."/>
            <person name="Kasson M.T."/>
            <person name="De Fine Licht H.H."/>
            <person name="Stajich J.E."/>
        </authorList>
    </citation>
    <scope>NUCLEOTIDE SEQUENCE</scope>
    <source>
        <strain evidence="1">Berkeley</strain>
    </source>
</reference>